<name>A0A0R3M8D0_9BRAD</name>
<protein>
    <recommendedName>
        <fullName evidence="3">DUF2652 domain-containing protein</fullName>
    </recommendedName>
</protein>
<dbReference type="InterPro" id="IPR023393">
    <property type="entry name" value="START-like_dom_sf"/>
</dbReference>
<proteinExistence type="predicted"/>
<dbReference type="InterPro" id="IPR019587">
    <property type="entry name" value="Polyketide_cyclase/dehydratase"/>
</dbReference>
<dbReference type="AlphaFoldDB" id="A0A0R3M8D0"/>
<comment type="caution">
    <text evidence="1">The sequence shown here is derived from an EMBL/GenBank/DDBJ whole genome shotgun (WGS) entry which is preliminary data.</text>
</comment>
<evidence type="ECO:0000313" key="2">
    <source>
        <dbReference type="Proteomes" id="UP000051660"/>
    </source>
</evidence>
<dbReference type="RefSeq" id="WP_057862959.1">
    <property type="nucleotide sequence ID" value="NZ_LLYB01000129.1"/>
</dbReference>
<gene>
    <name evidence="1" type="ORF">CQ14_27745</name>
</gene>
<dbReference type="Proteomes" id="UP000051660">
    <property type="component" value="Unassembled WGS sequence"/>
</dbReference>
<dbReference type="InterPro" id="IPR020503">
    <property type="entry name" value="Uncharacterised_Rv2561"/>
</dbReference>
<dbReference type="SUPFAM" id="SSF55961">
    <property type="entry name" value="Bet v1-like"/>
    <property type="match status" value="1"/>
</dbReference>
<accession>A0A0R3M8D0</accession>
<dbReference type="Pfam" id="PF10851">
    <property type="entry name" value="DUF2652"/>
    <property type="match status" value="1"/>
</dbReference>
<dbReference type="Pfam" id="PF10604">
    <property type="entry name" value="Polyketide_cyc2"/>
    <property type="match status" value="1"/>
</dbReference>
<sequence length="369" mass="40978">MAQQGFLLIADITGYTMFLTRSELDHAQGILDALFKSIFAEIKPPIILSNLQGDAALTYLPDANLPQRQFPLDAIERIYCSFANTLGAMRLNTTCTCNACRNMNQLDLKFFLHHGTYATQEMAGRTELQGAEVIRLHRLMKNSVTAATGIKAYTLVTEQAADAIGLPDFFAGAIRHVENLGEFGETVCYVYDLAPIFALWRATRRVVVQHDEPLAFESMECDLPVPPAIAWAYVTDIEKKIRWQHGIDRMTMTGLARGRIGLGATQHCAHGKDSTVHDIVDWRPFDYVTWHIHLPMGAIVRQMAELTPLENGGTHLSLRCAKPEGPNPVATAVVRTITRLAMAKKLVSDQRASKVALERLVDEETAAFT</sequence>
<organism evidence="1 2">
    <name type="scientific">Bradyrhizobium lablabi</name>
    <dbReference type="NCBI Taxonomy" id="722472"/>
    <lineage>
        <taxon>Bacteria</taxon>
        <taxon>Pseudomonadati</taxon>
        <taxon>Pseudomonadota</taxon>
        <taxon>Alphaproteobacteria</taxon>
        <taxon>Hyphomicrobiales</taxon>
        <taxon>Nitrobacteraceae</taxon>
        <taxon>Bradyrhizobium</taxon>
    </lineage>
</organism>
<dbReference type="EMBL" id="LLYB01000129">
    <property type="protein sequence ID" value="KRR16249.1"/>
    <property type="molecule type" value="Genomic_DNA"/>
</dbReference>
<dbReference type="OrthoDB" id="3815156at2"/>
<dbReference type="Gene3D" id="3.30.530.20">
    <property type="match status" value="1"/>
</dbReference>
<evidence type="ECO:0000313" key="1">
    <source>
        <dbReference type="EMBL" id="KRR16249.1"/>
    </source>
</evidence>
<evidence type="ECO:0008006" key="3">
    <source>
        <dbReference type="Google" id="ProtNLM"/>
    </source>
</evidence>
<dbReference type="CDD" id="cd07812">
    <property type="entry name" value="SRPBCC"/>
    <property type="match status" value="1"/>
</dbReference>
<reference evidence="1 2" key="1">
    <citation type="submission" date="2014-03" db="EMBL/GenBank/DDBJ databases">
        <title>Bradyrhizobium valentinum sp. nov., isolated from effective nodules of Lupinus mariae-josephae, a lupine endemic of basic-lime soils in Eastern Spain.</title>
        <authorList>
            <person name="Duran D."/>
            <person name="Rey L."/>
            <person name="Navarro A."/>
            <person name="Busquets A."/>
            <person name="Imperial J."/>
            <person name="Ruiz-Argueso T."/>
        </authorList>
    </citation>
    <scope>NUCLEOTIDE SEQUENCE [LARGE SCALE GENOMIC DNA]</scope>
    <source>
        <strain evidence="1 2">CCBAU 23086</strain>
    </source>
</reference>